<dbReference type="Proteomes" id="UP000254508">
    <property type="component" value="Plasmid unnamed"/>
</dbReference>
<name>A0A345YJ14_9SPHN</name>
<evidence type="ECO:0000313" key="2">
    <source>
        <dbReference type="Proteomes" id="UP000254508"/>
    </source>
</evidence>
<accession>A0A345YJ14</accession>
<reference evidence="1 2" key="1">
    <citation type="submission" date="2018-07" db="EMBL/GenBank/DDBJ databases">
        <title>Genome sequence of Erythrobacter strain YH-07, an antagonistic bacterium isolated from Yellow Sea.</title>
        <authorList>
            <person name="Tang T."/>
            <person name="Liu Q."/>
            <person name="Sun X."/>
        </authorList>
    </citation>
    <scope>NUCLEOTIDE SEQUENCE [LARGE SCALE GENOMIC DNA]</scope>
    <source>
        <strain evidence="1 2">YH-07</strain>
        <plasmid evidence="1 2">unnamed</plasmid>
    </source>
</reference>
<dbReference type="RefSeq" id="WP_115418229.1">
    <property type="nucleotide sequence ID" value="NZ_CP031358.1"/>
</dbReference>
<proteinExistence type="predicted"/>
<dbReference type="KEGG" id="err:DVR09_15795"/>
<dbReference type="OrthoDB" id="7990965at2"/>
<dbReference type="Pfam" id="PF18143">
    <property type="entry name" value="HAD_SAK_2"/>
    <property type="match status" value="1"/>
</dbReference>
<keyword evidence="2" id="KW-1185">Reference proteome</keyword>
<protein>
    <recommendedName>
        <fullName evidence="3">HAD family hydrolase</fullName>
    </recommendedName>
</protein>
<dbReference type="EMBL" id="CP031358">
    <property type="protein sequence ID" value="AXK43916.1"/>
    <property type="molecule type" value="Genomic_DNA"/>
</dbReference>
<keyword evidence="1" id="KW-0614">Plasmid</keyword>
<dbReference type="AlphaFoldDB" id="A0A345YJ14"/>
<geneLocation type="plasmid" evidence="1 2">
    <name>unnamed</name>
</geneLocation>
<evidence type="ECO:0000313" key="1">
    <source>
        <dbReference type="EMBL" id="AXK43916.1"/>
    </source>
</evidence>
<gene>
    <name evidence="1" type="ORF">DVR09_15795</name>
</gene>
<evidence type="ECO:0008006" key="3">
    <source>
        <dbReference type="Google" id="ProtNLM"/>
    </source>
</evidence>
<organism evidence="1 2">
    <name type="scientific">Erythrobacter aureus</name>
    <dbReference type="NCBI Taxonomy" id="2182384"/>
    <lineage>
        <taxon>Bacteria</taxon>
        <taxon>Pseudomonadati</taxon>
        <taxon>Pseudomonadota</taxon>
        <taxon>Alphaproteobacteria</taxon>
        <taxon>Sphingomonadales</taxon>
        <taxon>Erythrobacteraceae</taxon>
        <taxon>Erythrobacter/Porphyrobacter group</taxon>
        <taxon>Erythrobacter</taxon>
    </lineage>
</organism>
<sequence length="146" mass="16149">MIIYLDIDGVLIPRKAHRDVIPARFAARLVRLLQSTRASLVITSTRRRSPDDLLSLLSNAGIARSALYQGPAGWMTALDLDDLDDDLSIRGQEIADHIDRAQPARFVILDDFPVLAQHQPQHIQPDEDVGITDAHIDQAITLLTVG</sequence>